<keyword evidence="3" id="KW-1185">Reference proteome</keyword>
<dbReference type="SUPFAM" id="SSF48726">
    <property type="entry name" value="Immunoglobulin"/>
    <property type="match status" value="1"/>
</dbReference>
<dbReference type="FunFam" id="2.60.40.10:FF:000129">
    <property type="entry name" value="CLUMA_CG018772, isoform A"/>
    <property type="match status" value="1"/>
</dbReference>
<dbReference type="GO" id="GO:0032589">
    <property type="term" value="C:neuron projection membrane"/>
    <property type="evidence" value="ECO:0007669"/>
    <property type="project" value="TreeGrafter"/>
</dbReference>
<dbReference type="OrthoDB" id="10031887at2759"/>
<dbReference type="InParanoid" id="A0A6L2PI08"/>
<organism evidence="2 3">
    <name type="scientific">Coptotermes formosanus</name>
    <name type="common">Formosan subterranean termite</name>
    <dbReference type="NCBI Taxonomy" id="36987"/>
    <lineage>
        <taxon>Eukaryota</taxon>
        <taxon>Metazoa</taxon>
        <taxon>Ecdysozoa</taxon>
        <taxon>Arthropoda</taxon>
        <taxon>Hexapoda</taxon>
        <taxon>Insecta</taxon>
        <taxon>Pterygota</taxon>
        <taxon>Neoptera</taxon>
        <taxon>Polyneoptera</taxon>
        <taxon>Dictyoptera</taxon>
        <taxon>Blattodea</taxon>
        <taxon>Blattoidea</taxon>
        <taxon>Termitoidae</taxon>
        <taxon>Rhinotermitidae</taxon>
        <taxon>Coptotermes</taxon>
    </lineage>
</organism>
<feature type="non-terminal residue" evidence="2">
    <location>
        <position position="205"/>
    </location>
</feature>
<dbReference type="Pfam" id="PF07679">
    <property type="entry name" value="I-set"/>
    <property type="match status" value="1"/>
</dbReference>
<evidence type="ECO:0000313" key="2">
    <source>
        <dbReference type="EMBL" id="GFG32046.1"/>
    </source>
</evidence>
<protein>
    <recommendedName>
        <fullName evidence="1">Ig-like domain-containing protein</fullName>
    </recommendedName>
</protein>
<dbReference type="InterPro" id="IPR007110">
    <property type="entry name" value="Ig-like_dom"/>
</dbReference>
<accession>A0A6L2PI08</accession>
<proteinExistence type="predicted"/>
<dbReference type="InterPro" id="IPR013098">
    <property type="entry name" value="Ig_I-set"/>
</dbReference>
<dbReference type="InterPro" id="IPR036179">
    <property type="entry name" value="Ig-like_dom_sf"/>
</dbReference>
<comment type="caution">
    <text evidence="2">The sequence shown here is derived from an EMBL/GenBank/DDBJ whole genome shotgun (WGS) entry which is preliminary data.</text>
</comment>
<evidence type="ECO:0000313" key="3">
    <source>
        <dbReference type="Proteomes" id="UP000502823"/>
    </source>
</evidence>
<gene>
    <name evidence="2" type="ORF">Cfor_06837</name>
</gene>
<name>A0A6L2PI08_COPFO</name>
<dbReference type="AlphaFoldDB" id="A0A6L2PI08"/>
<feature type="domain" description="Ig-like" evidence="1">
    <location>
        <begin position="120"/>
        <end position="205"/>
    </location>
</feature>
<evidence type="ECO:0000259" key="1">
    <source>
        <dbReference type="PROSITE" id="PS50835"/>
    </source>
</evidence>
<dbReference type="PANTHER" id="PTHR23279:SF46">
    <property type="entry name" value="DEFECTIVE PROBOSCIS EXTENSION RESPONSE 10, ISOFORM A-RELATED"/>
    <property type="match status" value="1"/>
</dbReference>
<dbReference type="InterPro" id="IPR037448">
    <property type="entry name" value="Zig-8"/>
</dbReference>
<dbReference type="InterPro" id="IPR013783">
    <property type="entry name" value="Ig-like_fold"/>
</dbReference>
<dbReference type="Gene3D" id="2.60.40.10">
    <property type="entry name" value="Immunoglobulins"/>
    <property type="match status" value="1"/>
</dbReference>
<sequence length="205" mass="23582">MVRVFGVADLAGSLSRPGKNFSTSSRFEVKLVLIWTRMCVSESGRKPSFQEILVLSLQSCSSGIRQFFSIYRGRNSTDKDMLWRTNSHEMGEDSTERYPGSKHSDHMDYGKWRGSGNNDPVFDNNLITNVTAQLGGTAFLHCRVRNLGERPVSWIRRRDWHILTSGLFTYTNDERFQVVHTEGGDDWNLQIKYVQKRDNGTYECQ</sequence>
<dbReference type="Proteomes" id="UP000502823">
    <property type="component" value="Unassembled WGS sequence"/>
</dbReference>
<dbReference type="GO" id="GO:0050808">
    <property type="term" value="P:synapse organization"/>
    <property type="evidence" value="ECO:0007669"/>
    <property type="project" value="TreeGrafter"/>
</dbReference>
<dbReference type="PANTHER" id="PTHR23279">
    <property type="entry name" value="DEFECTIVE PROBOSCIS EXTENSION RESPONSE DPR -RELATED"/>
    <property type="match status" value="1"/>
</dbReference>
<dbReference type="EMBL" id="BLKM01000350">
    <property type="protein sequence ID" value="GFG32046.1"/>
    <property type="molecule type" value="Genomic_DNA"/>
</dbReference>
<dbReference type="PROSITE" id="PS50835">
    <property type="entry name" value="IG_LIKE"/>
    <property type="match status" value="1"/>
</dbReference>
<reference evidence="3" key="1">
    <citation type="submission" date="2020-01" db="EMBL/GenBank/DDBJ databases">
        <title>Draft genome sequence of the Termite Coptotermes fromosanus.</title>
        <authorList>
            <person name="Itakura S."/>
            <person name="Yosikawa Y."/>
            <person name="Umezawa K."/>
        </authorList>
    </citation>
    <scope>NUCLEOTIDE SEQUENCE [LARGE SCALE GENOMIC DNA]</scope>
</reference>